<dbReference type="SMART" id="SM00297">
    <property type="entry name" value="BROMO"/>
    <property type="match status" value="1"/>
</dbReference>
<dbReference type="GO" id="GO:0006338">
    <property type="term" value="P:chromatin remodeling"/>
    <property type="evidence" value="ECO:0007669"/>
    <property type="project" value="TreeGrafter"/>
</dbReference>
<evidence type="ECO:0000256" key="1">
    <source>
        <dbReference type="ARBA" id="ARBA00023117"/>
    </source>
</evidence>
<dbReference type="Gene3D" id="1.20.920.10">
    <property type="entry name" value="Bromodomain-like"/>
    <property type="match status" value="1"/>
</dbReference>
<proteinExistence type="predicted"/>
<feature type="domain" description="NET" evidence="5">
    <location>
        <begin position="276"/>
        <end position="358"/>
    </location>
</feature>
<dbReference type="InterPro" id="IPR001487">
    <property type="entry name" value="Bromodomain"/>
</dbReference>
<dbReference type="EMBL" id="OU895878">
    <property type="protein sequence ID" value="CAG9805975.1"/>
    <property type="molecule type" value="Genomic_DNA"/>
</dbReference>
<feature type="compositionally biased region" description="Low complexity" evidence="3">
    <location>
        <begin position="417"/>
        <end position="447"/>
    </location>
</feature>
<dbReference type="InterPro" id="IPR050935">
    <property type="entry name" value="Bromo_chromatin_reader"/>
</dbReference>
<evidence type="ECO:0000256" key="2">
    <source>
        <dbReference type="PROSITE-ProRule" id="PRU00035"/>
    </source>
</evidence>
<dbReference type="GO" id="GO:0005634">
    <property type="term" value="C:nucleus"/>
    <property type="evidence" value="ECO:0007669"/>
    <property type="project" value="TreeGrafter"/>
</dbReference>
<reference evidence="6" key="1">
    <citation type="submission" date="2022-01" db="EMBL/GenBank/DDBJ databases">
        <authorList>
            <person name="King R."/>
        </authorList>
    </citation>
    <scope>NUCLEOTIDE SEQUENCE</scope>
</reference>
<accession>A0A9N9RYI6</accession>
<sequence length="447" mass="51410">MSGNEEKMEKPCCSKSIQENDNKDIKIAEKKYKPESKNGKKFHEKKDTLSVQMGQCQRLLNSLRKAKDHSEYAQYFYYPVDPIAYQCLNYYDVIKNPMDLSTMNIKMEKGEYKTPEDFEADIRLIIDNCLTYNGSQHEIVPYVNKFKEAFEARFQKIMNPKPRTSNIAPPEQEIAYRKSSRSFIFVPDDEDILVREIAKTQKYLAKLYAKHKIILNQRGEQFTIYDEQPPEVPKTKKRVRKKSSTKNPKKNAKQNVNSEEMQTEIDSTVHRNLSSSSDDEDDQIPMSYSEKRDLVLDINKLPGDKIKEISRIVKTLDPKCYTELDNNFEISFADCKVKTLRELQKITNAFFRPKPARAVPLPRKEKLEKNRKLVQDLKIDLKQQMKDCETKLADVEDRLAGFIRKKATSPQPQQTAGSSTSSGSSSSSTSSSSTSSSDSTSDSEYKG</sequence>
<evidence type="ECO:0000256" key="3">
    <source>
        <dbReference type="SAM" id="MobiDB-lite"/>
    </source>
</evidence>
<feature type="region of interest" description="Disordered" evidence="3">
    <location>
        <begin position="226"/>
        <end position="284"/>
    </location>
</feature>
<dbReference type="GO" id="GO:0006355">
    <property type="term" value="P:regulation of DNA-templated transcription"/>
    <property type="evidence" value="ECO:0007669"/>
    <property type="project" value="TreeGrafter"/>
</dbReference>
<dbReference type="AlphaFoldDB" id="A0A9N9RYI6"/>
<feature type="compositionally biased region" description="Basic residues" evidence="3">
    <location>
        <begin position="235"/>
        <end position="252"/>
    </location>
</feature>
<dbReference type="PROSITE" id="PS50014">
    <property type="entry name" value="BROMODOMAIN_2"/>
    <property type="match status" value="1"/>
</dbReference>
<dbReference type="Pfam" id="PF17035">
    <property type="entry name" value="BET"/>
    <property type="match status" value="1"/>
</dbReference>
<dbReference type="InterPro" id="IPR018359">
    <property type="entry name" value="Bromodomain_CS"/>
</dbReference>
<dbReference type="SUPFAM" id="SSF47370">
    <property type="entry name" value="Bromodomain"/>
    <property type="match status" value="1"/>
</dbReference>
<dbReference type="PROSITE" id="PS00633">
    <property type="entry name" value="BROMODOMAIN_1"/>
    <property type="match status" value="1"/>
</dbReference>
<dbReference type="Pfam" id="PF00439">
    <property type="entry name" value="Bromodomain"/>
    <property type="match status" value="1"/>
</dbReference>
<feature type="domain" description="Bromo" evidence="4">
    <location>
        <begin position="68"/>
        <end position="140"/>
    </location>
</feature>
<dbReference type="Proteomes" id="UP001153620">
    <property type="component" value="Chromosome 2"/>
</dbReference>
<keyword evidence="1 2" id="KW-0103">Bromodomain</keyword>
<evidence type="ECO:0000259" key="5">
    <source>
        <dbReference type="PROSITE" id="PS51525"/>
    </source>
</evidence>
<feature type="region of interest" description="Disordered" evidence="3">
    <location>
        <begin position="403"/>
        <end position="447"/>
    </location>
</feature>
<dbReference type="PRINTS" id="PR00503">
    <property type="entry name" value="BROMODOMAIN"/>
</dbReference>
<dbReference type="Gene3D" id="1.20.1270.220">
    <property type="match status" value="1"/>
</dbReference>
<dbReference type="PANTHER" id="PTHR22880:SF225">
    <property type="entry name" value="BROMODOMAIN-CONTAINING PROTEIN BET-1-RELATED"/>
    <property type="match status" value="1"/>
</dbReference>
<dbReference type="InterPro" id="IPR027353">
    <property type="entry name" value="NET_dom"/>
</dbReference>
<evidence type="ECO:0000313" key="7">
    <source>
        <dbReference type="Proteomes" id="UP001153620"/>
    </source>
</evidence>
<evidence type="ECO:0000259" key="4">
    <source>
        <dbReference type="PROSITE" id="PS50014"/>
    </source>
</evidence>
<reference evidence="6" key="2">
    <citation type="submission" date="2022-10" db="EMBL/GenBank/DDBJ databases">
        <authorList>
            <consortium name="ENA_rothamsted_submissions"/>
            <consortium name="culmorum"/>
            <person name="King R."/>
        </authorList>
    </citation>
    <scope>NUCLEOTIDE SEQUENCE</scope>
</reference>
<dbReference type="OrthoDB" id="21449at2759"/>
<dbReference type="PANTHER" id="PTHR22880">
    <property type="entry name" value="FALZ-RELATED BROMODOMAIN-CONTAINING PROTEINS"/>
    <property type="match status" value="1"/>
</dbReference>
<gene>
    <name evidence="6" type="ORF">CHIRRI_LOCUS8841</name>
</gene>
<dbReference type="InterPro" id="IPR038336">
    <property type="entry name" value="NET_sf"/>
</dbReference>
<dbReference type="PROSITE" id="PS51525">
    <property type="entry name" value="NET"/>
    <property type="match status" value="1"/>
</dbReference>
<organism evidence="6 7">
    <name type="scientific">Chironomus riparius</name>
    <dbReference type="NCBI Taxonomy" id="315576"/>
    <lineage>
        <taxon>Eukaryota</taxon>
        <taxon>Metazoa</taxon>
        <taxon>Ecdysozoa</taxon>
        <taxon>Arthropoda</taxon>
        <taxon>Hexapoda</taxon>
        <taxon>Insecta</taxon>
        <taxon>Pterygota</taxon>
        <taxon>Neoptera</taxon>
        <taxon>Endopterygota</taxon>
        <taxon>Diptera</taxon>
        <taxon>Nematocera</taxon>
        <taxon>Chironomoidea</taxon>
        <taxon>Chironomidae</taxon>
        <taxon>Chironominae</taxon>
        <taxon>Chironomus</taxon>
    </lineage>
</organism>
<keyword evidence="7" id="KW-1185">Reference proteome</keyword>
<evidence type="ECO:0000313" key="6">
    <source>
        <dbReference type="EMBL" id="CAG9805975.1"/>
    </source>
</evidence>
<feature type="compositionally biased region" description="Polar residues" evidence="3">
    <location>
        <begin position="253"/>
        <end position="276"/>
    </location>
</feature>
<name>A0A9N9RYI6_9DIPT</name>
<dbReference type="GO" id="GO:0000785">
    <property type="term" value="C:chromatin"/>
    <property type="evidence" value="ECO:0007669"/>
    <property type="project" value="TreeGrafter"/>
</dbReference>
<dbReference type="InterPro" id="IPR036427">
    <property type="entry name" value="Bromodomain-like_sf"/>
</dbReference>
<protein>
    <submittedName>
        <fullName evidence="6">Uncharacterized protein</fullName>
    </submittedName>
</protein>